<comment type="caution">
    <text evidence="3">The sequence shown here is derived from an EMBL/GenBank/DDBJ whole genome shotgun (WGS) entry which is preliminary data.</text>
</comment>
<organism evidence="3 4">
    <name type="scientific">Nocardia uniformis</name>
    <dbReference type="NCBI Taxonomy" id="53432"/>
    <lineage>
        <taxon>Bacteria</taxon>
        <taxon>Bacillati</taxon>
        <taxon>Actinomycetota</taxon>
        <taxon>Actinomycetes</taxon>
        <taxon>Mycobacteriales</taxon>
        <taxon>Nocardiaceae</taxon>
        <taxon>Nocardia</taxon>
    </lineage>
</organism>
<keyword evidence="2" id="KW-1133">Transmembrane helix</keyword>
<dbReference type="RefSeq" id="WP_084521836.1">
    <property type="nucleotide sequence ID" value="NZ_JABELX010000015.1"/>
</dbReference>
<keyword evidence="2" id="KW-0472">Membrane</keyword>
<sequence>MSNDTEPKRVVDAEAAAASVELGKGGTDTAATVPSAADAPASPGPAARKTVSLPLSTLVAAVVAVLMIGATVVTTGLWLNARGELSDRDAKAAAEQHAEQVATDYALGASNINFADLPAWQSRLKANTTPKLSNQFDAAGPKLSEALTVLKWTSSATPVAAKVITRDGDAYVVDVFLDVTSTNAQNPQGVKTTVTYTVTVNPDGWQVADVGGMDLTLPKR</sequence>
<protein>
    <recommendedName>
        <fullName evidence="5">Mce-associated membrane protein</fullName>
    </recommendedName>
</protein>
<proteinExistence type="predicted"/>
<name>A0A849CDU6_9NOCA</name>
<feature type="transmembrane region" description="Helical" evidence="2">
    <location>
        <begin position="58"/>
        <end position="79"/>
    </location>
</feature>
<keyword evidence="2" id="KW-0812">Transmembrane</keyword>
<dbReference type="EMBL" id="JABELX010000015">
    <property type="protein sequence ID" value="NNH74625.1"/>
    <property type="molecule type" value="Genomic_DNA"/>
</dbReference>
<reference evidence="3 4" key="1">
    <citation type="submission" date="2020-05" db="EMBL/GenBank/DDBJ databases">
        <title>MicrobeNet Type strains.</title>
        <authorList>
            <person name="Nicholson A.C."/>
        </authorList>
    </citation>
    <scope>NUCLEOTIDE SEQUENCE [LARGE SCALE GENOMIC DNA]</scope>
    <source>
        <strain evidence="3 4">JCM 3224</strain>
    </source>
</reference>
<feature type="region of interest" description="Disordered" evidence="1">
    <location>
        <begin position="21"/>
        <end position="48"/>
    </location>
</feature>
<evidence type="ECO:0000313" key="3">
    <source>
        <dbReference type="EMBL" id="NNH74625.1"/>
    </source>
</evidence>
<dbReference type="AlphaFoldDB" id="A0A849CDU6"/>
<evidence type="ECO:0000256" key="2">
    <source>
        <dbReference type="SAM" id="Phobius"/>
    </source>
</evidence>
<feature type="compositionally biased region" description="Low complexity" evidence="1">
    <location>
        <begin position="28"/>
        <end position="47"/>
    </location>
</feature>
<accession>A0A849CDU6</accession>
<dbReference type="Proteomes" id="UP000586827">
    <property type="component" value="Unassembled WGS sequence"/>
</dbReference>
<gene>
    <name evidence="3" type="ORF">HLB23_33060</name>
</gene>
<keyword evidence="4" id="KW-1185">Reference proteome</keyword>
<evidence type="ECO:0000256" key="1">
    <source>
        <dbReference type="SAM" id="MobiDB-lite"/>
    </source>
</evidence>
<evidence type="ECO:0008006" key="5">
    <source>
        <dbReference type="Google" id="ProtNLM"/>
    </source>
</evidence>
<evidence type="ECO:0000313" key="4">
    <source>
        <dbReference type="Proteomes" id="UP000586827"/>
    </source>
</evidence>